<evidence type="ECO:0000256" key="8">
    <source>
        <dbReference type="ARBA" id="ARBA00023002"/>
    </source>
</evidence>
<dbReference type="GO" id="GO:0004148">
    <property type="term" value="F:dihydrolipoyl dehydrogenase (NADH) activity"/>
    <property type="evidence" value="ECO:0007669"/>
    <property type="project" value="TreeGrafter"/>
</dbReference>
<dbReference type="Pfam" id="PF07992">
    <property type="entry name" value="Pyr_redox_2"/>
    <property type="match status" value="1"/>
</dbReference>
<comment type="subcellular location">
    <subcellularLocation>
        <location evidence="2">Cytoplasm</location>
    </subcellularLocation>
</comment>
<dbReference type="GO" id="GO:0050660">
    <property type="term" value="F:flavin adenine dinucleotide binding"/>
    <property type="evidence" value="ECO:0007669"/>
    <property type="project" value="TreeGrafter"/>
</dbReference>
<keyword evidence="6" id="KW-0285">Flavoprotein</keyword>
<sequence>MSTIFDVAVMGGGPGGYVAALRAAQNGLSVVCIDDGVNAQGEPSPGGTCLNVGCIPSKSLLQSSELYAQVQHEASIHGVNVDGVSFNAAAMIQRKDAIVSRLTMGISLLFKKNKVKHLCGLATLECAQDEIWQLRVNDQQTFTPVM</sequence>
<evidence type="ECO:0000313" key="13">
    <source>
        <dbReference type="EMBL" id="BBU78841.1"/>
    </source>
</evidence>
<protein>
    <recommendedName>
        <fullName evidence="4">Dihydrolipoyl dehydrogenase</fullName>
    </recommendedName>
    <alternativeName>
        <fullName evidence="11">Dihydrolipoamide dehydrogenase</fullName>
    </alternativeName>
</protein>
<dbReference type="PANTHER" id="PTHR22912:SF224">
    <property type="entry name" value="DIHYDROLIPOYL DEHYDROGENASE"/>
    <property type="match status" value="1"/>
</dbReference>
<dbReference type="Proteomes" id="UP000467488">
    <property type="component" value="Chromosome"/>
</dbReference>
<feature type="domain" description="FAD/NAD(P)-binding" evidence="12">
    <location>
        <begin position="5"/>
        <end position="128"/>
    </location>
</feature>
<evidence type="ECO:0000256" key="3">
    <source>
        <dbReference type="ARBA" id="ARBA00007532"/>
    </source>
</evidence>
<dbReference type="InterPro" id="IPR023753">
    <property type="entry name" value="FAD/NAD-binding_dom"/>
</dbReference>
<organism evidence="13 14">
    <name type="scientific">Escherichia coli</name>
    <dbReference type="NCBI Taxonomy" id="562"/>
    <lineage>
        <taxon>Bacteria</taxon>
        <taxon>Pseudomonadati</taxon>
        <taxon>Pseudomonadota</taxon>
        <taxon>Gammaproteobacteria</taxon>
        <taxon>Enterobacterales</taxon>
        <taxon>Enterobacteriaceae</taxon>
        <taxon>Escherichia</taxon>
    </lineage>
</organism>
<dbReference type="SUPFAM" id="SSF51905">
    <property type="entry name" value="FAD/NAD(P)-binding domain"/>
    <property type="match status" value="1"/>
</dbReference>
<dbReference type="GO" id="GO:0006103">
    <property type="term" value="P:2-oxoglutarate metabolic process"/>
    <property type="evidence" value="ECO:0007669"/>
    <property type="project" value="TreeGrafter"/>
</dbReference>
<evidence type="ECO:0000259" key="12">
    <source>
        <dbReference type="Pfam" id="PF07992"/>
    </source>
</evidence>
<dbReference type="GO" id="GO:0005737">
    <property type="term" value="C:cytoplasm"/>
    <property type="evidence" value="ECO:0007669"/>
    <property type="project" value="UniProtKB-SubCell"/>
</dbReference>
<evidence type="ECO:0000256" key="7">
    <source>
        <dbReference type="ARBA" id="ARBA00022827"/>
    </source>
</evidence>
<dbReference type="AlphaFoldDB" id="A0A8S0FEW3"/>
<dbReference type="InterPro" id="IPR036188">
    <property type="entry name" value="FAD/NAD-bd_sf"/>
</dbReference>
<proteinExistence type="inferred from homology"/>
<comment type="similarity">
    <text evidence="3">Belongs to the class-I pyridine nucleotide-disulfide oxidoreductase family.</text>
</comment>
<evidence type="ECO:0000256" key="4">
    <source>
        <dbReference type="ARBA" id="ARBA00016961"/>
    </source>
</evidence>
<evidence type="ECO:0000256" key="2">
    <source>
        <dbReference type="ARBA" id="ARBA00004496"/>
    </source>
</evidence>
<dbReference type="InterPro" id="IPR012999">
    <property type="entry name" value="Pyr_OxRdtase_I_AS"/>
</dbReference>
<dbReference type="Gene3D" id="3.50.50.60">
    <property type="entry name" value="FAD/NAD(P)-binding domain"/>
    <property type="match status" value="1"/>
</dbReference>
<keyword evidence="8" id="KW-0560">Oxidoreductase</keyword>
<keyword evidence="5" id="KW-0963">Cytoplasm</keyword>
<dbReference type="EMBL" id="AP022360">
    <property type="protein sequence ID" value="BBU78841.1"/>
    <property type="molecule type" value="Genomic_DNA"/>
</dbReference>
<evidence type="ECO:0000256" key="9">
    <source>
        <dbReference type="ARBA" id="ARBA00023157"/>
    </source>
</evidence>
<evidence type="ECO:0000256" key="11">
    <source>
        <dbReference type="ARBA" id="ARBA00031281"/>
    </source>
</evidence>
<dbReference type="PRINTS" id="PR00411">
    <property type="entry name" value="PNDRDTASEI"/>
</dbReference>
<comment type="cofactor">
    <cofactor evidence="1">
        <name>FAD</name>
        <dbReference type="ChEBI" id="CHEBI:57692"/>
    </cofactor>
</comment>
<evidence type="ECO:0000256" key="10">
    <source>
        <dbReference type="ARBA" id="ARBA00023284"/>
    </source>
</evidence>
<evidence type="ECO:0000256" key="6">
    <source>
        <dbReference type="ARBA" id="ARBA00022630"/>
    </source>
</evidence>
<dbReference type="InterPro" id="IPR050151">
    <property type="entry name" value="Class-I_Pyr_Nuc-Dis_Oxidored"/>
</dbReference>
<keyword evidence="7" id="KW-0274">FAD</keyword>
<evidence type="ECO:0000256" key="1">
    <source>
        <dbReference type="ARBA" id="ARBA00001974"/>
    </source>
</evidence>
<keyword evidence="9" id="KW-1015">Disulfide bond</keyword>
<dbReference type="PANTHER" id="PTHR22912">
    <property type="entry name" value="DISULFIDE OXIDOREDUCTASE"/>
    <property type="match status" value="1"/>
</dbReference>
<evidence type="ECO:0000256" key="5">
    <source>
        <dbReference type="ARBA" id="ARBA00022490"/>
    </source>
</evidence>
<accession>A0A8S0FEW3</accession>
<gene>
    <name evidence="13" type="ORF">EIMP300_02410</name>
</gene>
<evidence type="ECO:0000313" key="14">
    <source>
        <dbReference type="Proteomes" id="UP000467488"/>
    </source>
</evidence>
<reference evidence="13 14" key="1">
    <citation type="submission" date="2020-01" db="EMBL/GenBank/DDBJ databases">
        <title>Dynamics of blaIMP-6 dissemination in carbapenem resistant Enterobacteriacea isolated from regional surveillance in Osaka, Japan.</title>
        <authorList>
            <person name="Abe R."/>
            <person name="Akeda Y."/>
            <person name="Sugawara Y."/>
            <person name="Yamamoto N."/>
            <person name="Tomono K."/>
            <person name="Takeuchi D."/>
            <person name="Kawahara R."/>
            <person name="Hamada S."/>
        </authorList>
    </citation>
    <scope>NUCLEOTIDE SEQUENCE [LARGE SCALE GENOMIC DNA]</scope>
    <source>
        <strain evidence="13 14">E300</strain>
    </source>
</reference>
<name>A0A8S0FEW3_ECOLX</name>
<dbReference type="PROSITE" id="PS00076">
    <property type="entry name" value="PYRIDINE_REDOX_1"/>
    <property type="match status" value="1"/>
</dbReference>
<keyword evidence="10" id="KW-0676">Redox-active center</keyword>